<dbReference type="CDD" id="cd20557">
    <property type="entry name" value="CYCLIN_ScPCL1-like"/>
    <property type="match status" value="1"/>
</dbReference>
<keyword evidence="4" id="KW-1185">Reference proteome</keyword>
<dbReference type="GO" id="GO:0019901">
    <property type="term" value="F:protein kinase binding"/>
    <property type="evidence" value="ECO:0007669"/>
    <property type="project" value="InterPro"/>
</dbReference>
<dbReference type="SUPFAM" id="SSF47954">
    <property type="entry name" value="Cyclin-like"/>
    <property type="match status" value="1"/>
</dbReference>
<sequence length="347" mass="39632">MSVHSHQRKKRRENQHMRFRSMGDHDEFLQRITKTLYYSKLPVTERFSLPLSELAVELYSEVKMGRSLERLRIEDASDISRNACISPCSLVLAVIYLEQLKSTNPVYVDRVAPSELFLISLMVASKFLNDNGEDDDVLNSEWASSANLSLSDLNRLEKEFLNAIEWKVFVKVDDFWKKLHALETKVALSEGKKRGWFSYTELEKLLDQLNAFLLAQAVLTISAVCLASYTAGMLTVIGSTMVVTHLVYIPAQLSSLPLDSAVWQRGSIPPISLNEPQAISNGTFEHCSDFRWLQELTLPYIPPLASTDEPLMNEKNSSDYNIFVSTPYYLLGFQHHWKQPAMYLINK</sequence>
<dbReference type="AlphaFoldDB" id="A0A9P0H916"/>
<evidence type="ECO:0000313" key="3">
    <source>
        <dbReference type="EMBL" id="CAH1397651.1"/>
    </source>
</evidence>
<dbReference type="Proteomes" id="UP001152798">
    <property type="component" value="Chromosome 4"/>
</dbReference>
<comment type="similarity">
    <text evidence="1">Belongs to the CNPPD1 family.</text>
</comment>
<gene>
    <name evidence="3" type="ORF">NEZAVI_LOCUS7438</name>
</gene>
<dbReference type="EMBL" id="OV725080">
    <property type="protein sequence ID" value="CAH1397651.1"/>
    <property type="molecule type" value="Genomic_DNA"/>
</dbReference>
<reference evidence="3" key="1">
    <citation type="submission" date="2022-01" db="EMBL/GenBank/DDBJ databases">
        <authorList>
            <person name="King R."/>
        </authorList>
    </citation>
    <scope>NUCLEOTIDE SEQUENCE</scope>
</reference>
<evidence type="ECO:0000313" key="4">
    <source>
        <dbReference type="Proteomes" id="UP001152798"/>
    </source>
</evidence>
<dbReference type="PANTHER" id="PTHR15615">
    <property type="match status" value="1"/>
</dbReference>
<accession>A0A9P0H916</accession>
<dbReference type="GO" id="GO:0000307">
    <property type="term" value="C:cyclin-dependent protein kinase holoenzyme complex"/>
    <property type="evidence" value="ECO:0007669"/>
    <property type="project" value="TreeGrafter"/>
</dbReference>
<dbReference type="GO" id="GO:0005634">
    <property type="term" value="C:nucleus"/>
    <property type="evidence" value="ECO:0007669"/>
    <property type="project" value="TreeGrafter"/>
</dbReference>
<evidence type="ECO:0000256" key="2">
    <source>
        <dbReference type="ARBA" id="ARBA00040808"/>
    </source>
</evidence>
<proteinExistence type="inferred from homology"/>
<dbReference type="GO" id="GO:0016538">
    <property type="term" value="F:cyclin-dependent protein serine/threonine kinase regulator activity"/>
    <property type="evidence" value="ECO:0007669"/>
    <property type="project" value="TreeGrafter"/>
</dbReference>
<dbReference type="Pfam" id="PF08613">
    <property type="entry name" value="Cyclin"/>
    <property type="match status" value="1"/>
</dbReference>
<dbReference type="InterPro" id="IPR036915">
    <property type="entry name" value="Cyclin-like_sf"/>
</dbReference>
<dbReference type="Gene3D" id="1.10.472.10">
    <property type="entry name" value="Cyclin-like"/>
    <property type="match status" value="1"/>
</dbReference>
<evidence type="ECO:0000256" key="1">
    <source>
        <dbReference type="ARBA" id="ARBA00038508"/>
    </source>
</evidence>
<dbReference type="PANTHER" id="PTHR15615:SF108">
    <property type="entry name" value="PROTEIN CNPPD1"/>
    <property type="match status" value="1"/>
</dbReference>
<organism evidence="3 4">
    <name type="scientific">Nezara viridula</name>
    <name type="common">Southern green stink bug</name>
    <name type="synonym">Cimex viridulus</name>
    <dbReference type="NCBI Taxonomy" id="85310"/>
    <lineage>
        <taxon>Eukaryota</taxon>
        <taxon>Metazoa</taxon>
        <taxon>Ecdysozoa</taxon>
        <taxon>Arthropoda</taxon>
        <taxon>Hexapoda</taxon>
        <taxon>Insecta</taxon>
        <taxon>Pterygota</taxon>
        <taxon>Neoptera</taxon>
        <taxon>Paraneoptera</taxon>
        <taxon>Hemiptera</taxon>
        <taxon>Heteroptera</taxon>
        <taxon>Panheteroptera</taxon>
        <taxon>Pentatomomorpha</taxon>
        <taxon>Pentatomoidea</taxon>
        <taxon>Pentatomidae</taxon>
        <taxon>Pentatominae</taxon>
        <taxon>Nezara</taxon>
    </lineage>
</organism>
<name>A0A9P0H916_NEZVI</name>
<dbReference type="OrthoDB" id="244495at2759"/>
<protein>
    <recommendedName>
        <fullName evidence="2">Protein CNPPD1</fullName>
    </recommendedName>
</protein>
<dbReference type="InterPro" id="IPR013922">
    <property type="entry name" value="Cyclin_PHO80-like"/>
</dbReference>